<dbReference type="NCBIfam" id="NF003417">
    <property type="entry name" value="PRK04813.1"/>
    <property type="match status" value="1"/>
</dbReference>
<dbReference type="PROSITE" id="PS00455">
    <property type="entry name" value="AMP_BINDING"/>
    <property type="match status" value="1"/>
</dbReference>
<dbReference type="Proteomes" id="UP001198893">
    <property type="component" value="Unassembled WGS sequence"/>
</dbReference>
<dbReference type="GO" id="GO:0005524">
    <property type="term" value="F:ATP binding"/>
    <property type="evidence" value="ECO:0007669"/>
    <property type="project" value="UniProtKB-KW"/>
</dbReference>
<proteinExistence type="predicted"/>
<name>A0AAW4WKG7_9FIRM</name>
<dbReference type="InterPro" id="IPR045851">
    <property type="entry name" value="AMP-bd_C_sf"/>
</dbReference>
<dbReference type="PANTHER" id="PTHR45398">
    <property type="match status" value="1"/>
</dbReference>
<feature type="domain" description="AMP-dependent synthetase/ligase" evidence="4">
    <location>
        <begin position="8"/>
        <end position="365"/>
    </location>
</feature>
<accession>A0AAW4WKG7</accession>
<evidence type="ECO:0000313" key="7">
    <source>
        <dbReference type="Proteomes" id="UP001198893"/>
    </source>
</evidence>
<dbReference type="Gene3D" id="3.30.300.30">
    <property type="match status" value="1"/>
</dbReference>
<evidence type="ECO:0000256" key="3">
    <source>
        <dbReference type="ARBA" id="ARBA00022840"/>
    </source>
</evidence>
<dbReference type="RefSeq" id="WP_227710549.1">
    <property type="nucleotide sequence ID" value="NZ_JAJEQW010000013.1"/>
</dbReference>
<gene>
    <name evidence="6" type="primary">dltA</name>
    <name evidence="6" type="ORF">LKD47_11580</name>
</gene>
<dbReference type="InterPro" id="IPR020845">
    <property type="entry name" value="AMP-binding_CS"/>
</dbReference>
<dbReference type="CDD" id="cd05945">
    <property type="entry name" value="DltA"/>
    <property type="match status" value="1"/>
</dbReference>
<keyword evidence="3" id="KW-0067">ATP-binding</keyword>
<comment type="caution">
    <text evidence="6">The sequence shown here is derived from an EMBL/GenBank/DDBJ whole genome shotgun (WGS) entry which is preliminary data.</text>
</comment>
<sequence>MDILKNIRETALTHPKRYAVQSREQKLTYEELEEYSNRLAVWIAKNSQDRKRPVIVYGHKNPYMVVCFLACAKAGRSYVPQDICIPVSRVDETVLSVEPELTFVVEGDYQTEIGTEIGKDEIEEIVKQETNETDVLQPLTKDEVWYIIFTSGSTGKPKGVEITRDCLSHYLDWSVQLGSTMKEKSGAHFMNQAPFSFDLSVMDLYTSLVCGGTLYTMDKKMQSDYSEMLGFLEQSEIEIWVSTPSFADMCLADRNFCGEKIEALKLFLFCGEVLTTATVEKLKERFPEAVIINTYGPTESTVAVTDVTITEKLLQETIARGKSLPVGHEKPGTYIEIWDKAGKVLPEGEQGEIVIIGDTVSCGYYMRADLTKKAFFHCIRDGKAYRGYKTGDAGYLKGGQLYYNGRIDLQVKLHGYRIEIEDIENNMVRLPQIDHAVVVPNLEEGKVKSLTAFVTGAQMAGKKASEISRQVKNGLKEFLPVYMIPKKIKYIETMPMNNHGKADRKYLGGLAE</sequence>
<dbReference type="Pfam" id="PF13193">
    <property type="entry name" value="AMP-binding_C"/>
    <property type="match status" value="1"/>
</dbReference>
<evidence type="ECO:0000256" key="1">
    <source>
        <dbReference type="ARBA" id="ARBA00022598"/>
    </source>
</evidence>
<evidence type="ECO:0000313" key="6">
    <source>
        <dbReference type="EMBL" id="MCC2242937.1"/>
    </source>
</evidence>
<dbReference type="SUPFAM" id="SSF56801">
    <property type="entry name" value="Acetyl-CoA synthetase-like"/>
    <property type="match status" value="1"/>
</dbReference>
<dbReference type="EC" id="6.1.1.13" evidence="6"/>
<protein>
    <submittedName>
        <fullName evidence="6">D-alanine--poly(Phosphoribitol) ligase subunit DltA</fullName>
        <ecNumber evidence="6">6.1.1.13</ecNumber>
    </submittedName>
</protein>
<dbReference type="InterPro" id="IPR042099">
    <property type="entry name" value="ANL_N_sf"/>
</dbReference>
<evidence type="ECO:0000259" key="4">
    <source>
        <dbReference type="Pfam" id="PF00501"/>
    </source>
</evidence>
<dbReference type="Gene3D" id="3.40.50.12780">
    <property type="entry name" value="N-terminal domain of ligase-like"/>
    <property type="match status" value="1"/>
</dbReference>
<dbReference type="InterPro" id="IPR044507">
    <property type="entry name" value="DltA-like"/>
</dbReference>
<reference evidence="6" key="1">
    <citation type="submission" date="2021-10" db="EMBL/GenBank/DDBJ databases">
        <title>Anaerobic single-cell dispensing facilitates the cultivation of human gut bacteria.</title>
        <authorList>
            <person name="Afrizal A."/>
        </authorList>
    </citation>
    <scope>NUCLEOTIDE SEQUENCE</scope>
    <source>
        <strain evidence="6">CLA-AA-H204</strain>
    </source>
</reference>
<evidence type="ECO:0000259" key="5">
    <source>
        <dbReference type="Pfam" id="PF13193"/>
    </source>
</evidence>
<dbReference type="InterPro" id="IPR000873">
    <property type="entry name" value="AMP-dep_synth/lig_dom"/>
</dbReference>
<dbReference type="EMBL" id="JAJEQW010000013">
    <property type="protein sequence ID" value="MCC2242937.1"/>
    <property type="molecule type" value="Genomic_DNA"/>
</dbReference>
<dbReference type="PANTHER" id="PTHR45398:SF1">
    <property type="entry name" value="ENZYME, PUTATIVE (JCVI)-RELATED"/>
    <property type="match status" value="1"/>
</dbReference>
<dbReference type="Pfam" id="PF00501">
    <property type="entry name" value="AMP-binding"/>
    <property type="match status" value="1"/>
</dbReference>
<dbReference type="AlphaFoldDB" id="A0AAW4WKG7"/>
<organism evidence="6 7">
    <name type="scientific">Roseburia amylophila</name>
    <dbReference type="NCBI Taxonomy" id="2981794"/>
    <lineage>
        <taxon>Bacteria</taxon>
        <taxon>Bacillati</taxon>
        <taxon>Bacillota</taxon>
        <taxon>Clostridia</taxon>
        <taxon>Lachnospirales</taxon>
        <taxon>Lachnospiraceae</taxon>
        <taxon>Roseburia</taxon>
    </lineage>
</organism>
<keyword evidence="1 6" id="KW-0436">Ligase</keyword>
<evidence type="ECO:0000256" key="2">
    <source>
        <dbReference type="ARBA" id="ARBA00022741"/>
    </source>
</evidence>
<feature type="domain" description="AMP-binding enzyme C-terminal" evidence="5">
    <location>
        <begin position="423"/>
        <end position="501"/>
    </location>
</feature>
<dbReference type="GO" id="GO:0016874">
    <property type="term" value="F:ligase activity"/>
    <property type="evidence" value="ECO:0007669"/>
    <property type="project" value="UniProtKB-KW"/>
</dbReference>
<keyword evidence="2" id="KW-0547">Nucleotide-binding</keyword>
<dbReference type="InterPro" id="IPR025110">
    <property type="entry name" value="AMP-bd_C"/>
</dbReference>